<dbReference type="Proteomes" id="UP000634919">
    <property type="component" value="Unassembled WGS sequence"/>
</dbReference>
<comment type="caution">
    <text evidence="1">The sequence shown here is derived from an EMBL/GenBank/DDBJ whole genome shotgun (WGS) entry which is preliminary data.</text>
</comment>
<evidence type="ECO:0000313" key="1">
    <source>
        <dbReference type="EMBL" id="MBD7960048.1"/>
    </source>
</evidence>
<accession>A0ABR8S996</accession>
<sequence length="115" mass="12677">MAYTFQSRATADLIMLKATAEHILKILDKPLGQPGVFTVEQIPHTLVMLDQAVAEDEARRKAMQEEMNDQHEGHSAEAAAASAQLGAVSLRQRVVPLADMLRRSAEEGKPVTWKI</sequence>
<organism evidence="1 2">
    <name type="scientific">Comamonas avium</name>
    <dbReference type="NCBI Taxonomy" id="2762231"/>
    <lineage>
        <taxon>Bacteria</taxon>
        <taxon>Pseudomonadati</taxon>
        <taxon>Pseudomonadota</taxon>
        <taxon>Betaproteobacteria</taxon>
        <taxon>Burkholderiales</taxon>
        <taxon>Comamonadaceae</taxon>
        <taxon>Comamonas</taxon>
    </lineage>
</organism>
<dbReference type="EMBL" id="JACSQK010000003">
    <property type="protein sequence ID" value="MBD7960048.1"/>
    <property type="molecule type" value="Genomic_DNA"/>
</dbReference>
<evidence type="ECO:0000313" key="2">
    <source>
        <dbReference type="Proteomes" id="UP000634919"/>
    </source>
</evidence>
<gene>
    <name evidence="1" type="ORF">H9646_06110</name>
</gene>
<dbReference type="Pfam" id="PF08895">
    <property type="entry name" value="DUF1840"/>
    <property type="match status" value="1"/>
</dbReference>
<name>A0ABR8S996_9BURK</name>
<dbReference type="InterPro" id="IPR014991">
    <property type="entry name" value="DUF1840"/>
</dbReference>
<proteinExistence type="predicted"/>
<keyword evidence="2" id="KW-1185">Reference proteome</keyword>
<reference evidence="1 2" key="1">
    <citation type="submission" date="2020-08" db="EMBL/GenBank/DDBJ databases">
        <title>A Genomic Blueprint of the Chicken Gut Microbiome.</title>
        <authorList>
            <person name="Gilroy R."/>
            <person name="Ravi A."/>
            <person name="Getino M."/>
            <person name="Pursley I."/>
            <person name="Horton D.L."/>
            <person name="Alikhan N.-F."/>
            <person name="Baker D."/>
            <person name="Gharbi K."/>
            <person name="Hall N."/>
            <person name="Watson M."/>
            <person name="Adriaenssens E.M."/>
            <person name="Foster-Nyarko E."/>
            <person name="Jarju S."/>
            <person name="Secka A."/>
            <person name="Antonio M."/>
            <person name="Oren A."/>
            <person name="Chaudhuri R."/>
            <person name="La Ragione R.M."/>
            <person name="Hildebrand F."/>
            <person name="Pallen M.J."/>
        </authorList>
    </citation>
    <scope>NUCLEOTIDE SEQUENCE [LARGE SCALE GENOMIC DNA]</scope>
    <source>
        <strain evidence="1 2">Sa2CVA6</strain>
    </source>
</reference>
<protein>
    <submittedName>
        <fullName evidence="1">DUF1840 domain-containing protein</fullName>
    </submittedName>
</protein>
<dbReference type="RefSeq" id="WP_191722461.1">
    <property type="nucleotide sequence ID" value="NZ_JACSQK010000003.1"/>
</dbReference>